<comment type="caution">
    <text evidence="6">Lacks conserved residue(s) required for the propagation of feature annotation.</text>
</comment>
<dbReference type="PRINTS" id="PR00937">
    <property type="entry name" value="TBOX"/>
</dbReference>
<keyword evidence="4" id="KW-0804">Transcription</keyword>
<dbReference type="PANTHER" id="PTHR11267:SF203">
    <property type="entry name" value="MAX GENE-ASSOCIATED PROTEIN-LIKE"/>
    <property type="match status" value="1"/>
</dbReference>
<keyword evidence="3 6" id="KW-0238">DNA-binding</keyword>
<dbReference type="OMA" id="HINTRCR"/>
<evidence type="ECO:0000256" key="2">
    <source>
        <dbReference type="ARBA" id="ARBA00023015"/>
    </source>
</evidence>
<dbReference type="GO" id="GO:0009653">
    <property type="term" value="P:anatomical structure morphogenesis"/>
    <property type="evidence" value="ECO:0007669"/>
    <property type="project" value="UniProtKB-ARBA"/>
</dbReference>
<dbReference type="Ensembl" id="ENSEEET00000025798.2">
    <property type="protein sequence ID" value="ENSEEEP00000025503.2"/>
    <property type="gene ID" value="ENSEEEG00000012380.2"/>
</dbReference>
<evidence type="ECO:0000256" key="6">
    <source>
        <dbReference type="PROSITE-ProRule" id="PRU00201"/>
    </source>
</evidence>
<dbReference type="SUPFAM" id="SSF49417">
    <property type="entry name" value="p53-like transcription factors"/>
    <property type="match status" value="1"/>
</dbReference>
<keyword evidence="5 6" id="KW-0539">Nucleus</keyword>
<evidence type="ECO:0000313" key="8">
    <source>
        <dbReference type="Ensembl" id="ENSEEEP00000025503.2"/>
    </source>
</evidence>
<feature type="domain" description="T-box" evidence="7">
    <location>
        <begin position="20"/>
        <end position="202"/>
    </location>
</feature>
<evidence type="ECO:0000259" key="7">
    <source>
        <dbReference type="PROSITE" id="PS50252"/>
    </source>
</evidence>
<proteinExistence type="predicted"/>
<organism evidence="8 9">
    <name type="scientific">Electrophorus electricus</name>
    <name type="common">Electric eel</name>
    <name type="synonym">Gymnotus electricus</name>
    <dbReference type="NCBI Taxonomy" id="8005"/>
    <lineage>
        <taxon>Eukaryota</taxon>
        <taxon>Metazoa</taxon>
        <taxon>Chordata</taxon>
        <taxon>Craniata</taxon>
        <taxon>Vertebrata</taxon>
        <taxon>Euteleostomi</taxon>
        <taxon>Actinopterygii</taxon>
        <taxon>Neopterygii</taxon>
        <taxon>Teleostei</taxon>
        <taxon>Ostariophysi</taxon>
        <taxon>Gymnotiformes</taxon>
        <taxon>Gymnotoidei</taxon>
        <taxon>Gymnotidae</taxon>
        <taxon>Electrophorus</taxon>
    </lineage>
</organism>
<sequence>VYKISSTLSGCTSSDITAVLENESVWSRFHSLGTEMILTTQGRRMFPCCRFRLNGLDPERMYLLIMDVVPLDGFTHKWNGKTWEPAAVGEPDVLGRVCVHPESPARGRQWMESPVSFYKVKLTNNSMDQEGCLVLHPMHRYQPRLHIVPIDSGSQELILLDSHDVKTFAFPKTEFYAVTSYQNPQITQLKIDCNPFAMAFREDRQSIRLLQDKLRLCSPGGLRSRSAVLGLNRDTSEQRQMSKEHPIEPALVENVAPLVVELNETVSLEQPPQTTDGPVSSAAATESLKFDSKHVVKSQITYAHGKSPTKSFMTAHVPQPLEKVKLKVAAVSLPRLHFLNSSQVNKQNTQPPFLHRRFQRGRKAKAKCWSTVRCSQAPPPVVAPLDVSLQPDLEDVEGMLFVSFAAKV</sequence>
<dbReference type="AlphaFoldDB" id="A0A4W4FL12"/>
<evidence type="ECO:0000313" key="9">
    <source>
        <dbReference type="Proteomes" id="UP000314983"/>
    </source>
</evidence>
<comment type="subcellular location">
    <subcellularLocation>
        <location evidence="1 6">Nucleus</location>
    </subcellularLocation>
</comment>
<dbReference type="InterPro" id="IPR008967">
    <property type="entry name" value="p53-like_TF_DNA-bd_sf"/>
</dbReference>
<reference evidence="8" key="5">
    <citation type="submission" date="2025-09" db="UniProtKB">
        <authorList>
            <consortium name="Ensembl"/>
        </authorList>
    </citation>
    <scope>IDENTIFICATION</scope>
</reference>
<dbReference type="GO" id="GO:0000978">
    <property type="term" value="F:RNA polymerase II cis-regulatory region sequence-specific DNA binding"/>
    <property type="evidence" value="ECO:0007669"/>
    <property type="project" value="InterPro"/>
</dbReference>
<dbReference type="InterPro" id="IPR046360">
    <property type="entry name" value="T-box_DNA-bd"/>
</dbReference>
<dbReference type="InterPro" id="IPR018186">
    <property type="entry name" value="TF_T-box_CS"/>
</dbReference>
<keyword evidence="2" id="KW-0805">Transcription regulation</keyword>
<name>A0A4W4FL12_ELEEL</name>
<dbReference type="GO" id="GO:0045893">
    <property type="term" value="P:positive regulation of DNA-templated transcription"/>
    <property type="evidence" value="ECO:0007669"/>
    <property type="project" value="InterPro"/>
</dbReference>
<reference evidence="8" key="4">
    <citation type="submission" date="2025-08" db="UniProtKB">
        <authorList>
            <consortium name="Ensembl"/>
        </authorList>
    </citation>
    <scope>IDENTIFICATION</scope>
</reference>
<evidence type="ECO:0000256" key="3">
    <source>
        <dbReference type="ARBA" id="ARBA00023125"/>
    </source>
</evidence>
<dbReference type="GO" id="GO:0060429">
    <property type="term" value="P:epithelium development"/>
    <property type="evidence" value="ECO:0007669"/>
    <property type="project" value="UniProtKB-ARBA"/>
</dbReference>
<reference evidence="9" key="2">
    <citation type="journal article" date="2017" name="Sci. Adv.">
        <title>A tail of two voltages: Proteomic comparison of the three electric organs of the electric eel.</title>
        <authorList>
            <person name="Traeger L.L."/>
            <person name="Sabat G."/>
            <person name="Barrett-Wilt G.A."/>
            <person name="Wells G.B."/>
            <person name="Sussman M.R."/>
        </authorList>
    </citation>
    <scope>NUCLEOTIDE SEQUENCE [LARGE SCALE GENOMIC DNA]</scope>
</reference>
<accession>A0A4W4FL12</accession>
<reference evidence="9" key="1">
    <citation type="journal article" date="2014" name="Science">
        <title>Nonhuman genetics. Genomic basis for the convergent evolution of electric organs.</title>
        <authorList>
            <person name="Gallant J.R."/>
            <person name="Traeger L.L."/>
            <person name="Volkening J.D."/>
            <person name="Moffett H."/>
            <person name="Chen P.H."/>
            <person name="Novina C.D."/>
            <person name="Phillips G.N.Jr."/>
            <person name="Anand R."/>
            <person name="Wells G.B."/>
            <person name="Pinch M."/>
            <person name="Guth R."/>
            <person name="Unguez G.A."/>
            <person name="Albert J.S."/>
            <person name="Zakon H.H."/>
            <person name="Samanta M.P."/>
            <person name="Sussman M.R."/>
        </authorList>
    </citation>
    <scope>NUCLEOTIDE SEQUENCE [LARGE SCALE GENOMIC DNA]</scope>
</reference>
<dbReference type="Gene3D" id="2.60.40.820">
    <property type="entry name" value="Transcription factor, T-box"/>
    <property type="match status" value="1"/>
</dbReference>
<keyword evidence="9" id="KW-1185">Reference proteome</keyword>
<evidence type="ECO:0000256" key="1">
    <source>
        <dbReference type="ARBA" id="ARBA00004123"/>
    </source>
</evidence>
<evidence type="ECO:0000256" key="4">
    <source>
        <dbReference type="ARBA" id="ARBA00023163"/>
    </source>
</evidence>
<dbReference type="PROSITE" id="PS50252">
    <property type="entry name" value="TBOX_3"/>
    <property type="match status" value="1"/>
</dbReference>
<dbReference type="GO" id="GO:0001708">
    <property type="term" value="P:cell fate specification"/>
    <property type="evidence" value="ECO:0007669"/>
    <property type="project" value="TreeGrafter"/>
</dbReference>
<dbReference type="InterPro" id="IPR001699">
    <property type="entry name" value="TF_T-box"/>
</dbReference>
<dbReference type="GeneTree" id="ENSGT00940000156269"/>
<dbReference type="SMART" id="SM00425">
    <property type="entry name" value="TBOX"/>
    <property type="match status" value="1"/>
</dbReference>
<dbReference type="Pfam" id="PF00907">
    <property type="entry name" value="T-box"/>
    <property type="match status" value="1"/>
</dbReference>
<dbReference type="InterPro" id="IPR036960">
    <property type="entry name" value="T-box_sf"/>
</dbReference>
<reference evidence="8" key="3">
    <citation type="submission" date="2020-05" db="EMBL/GenBank/DDBJ databases">
        <title>Electrophorus electricus (electric eel) genome, fEleEle1, primary haplotype.</title>
        <authorList>
            <person name="Myers G."/>
            <person name="Meyer A."/>
            <person name="Fedrigo O."/>
            <person name="Formenti G."/>
            <person name="Rhie A."/>
            <person name="Tracey A."/>
            <person name="Sims Y."/>
            <person name="Jarvis E.D."/>
        </authorList>
    </citation>
    <scope>NUCLEOTIDE SEQUENCE [LARGE SCALE GENOMIC DNA]</scope>
</reference>
<dbReference type="PANTHER" id="PTHR11267">
    <property type="entry name" value="T-BOX PROTEIN-RELATED"/>
    <property type="match status" value="1"/>
</dbReference>
<dbReference type="GO" id="GO:0000785">
    <property type="term" value="C:chromatin"/>
    <property type="evidence" value="ECO:0007669"/>
    <property type="project" value="TreeGrafter"/>
</dbReference>
<dbReference type="GO" id="GO:0000981">
    <property type="term" value="F:DNA-binding transcription factor activity, RNA polymerase II-specific"/>
    <property type="evidence" value="ECO:0007669"/>
    <property type="project" value="TreeGrafter"/>
</dbReference>
<dbReference type="STRING" id="8005.ENSEEEP00000025503"/>
<dbReference type="GO" id="GO:0005634">
    <property type="term" value="C:nucleus"/>
    <property type="evidence" value="ECO:0007669"/>
    <property type="project" value="UniProtKB-SubCell"/>
</dbReference>
<dbReference type="Proteomes" id="UP000314983">
    <property type="component" value="Chromosome 3"/>
</dbReference>
<dbReference type="PROSITE" id="PS01264">
    <property type="entry name" value="TBOX_2"/>
    <property type="match status" value="1"/>
</dbReference>
<protein>
    <recommendedName>
        <fullName evidence="7">T-box domain-containing protein</fullName>
    </recommendedName>
</protein>
<evidence type="ECO:0000256" key="5">
    <source>
        <dbReference type="ARBA" id="ARBA00023242"/>
    </source>
</evidence>